<keyword evidence="1" id="KW-0812">Transmembrane</keyword>
<gene>
    <name evidence="2" type="ORF">DFR29_106166</name>
</gene>
<protein>
    <submittedName>
        <fullName evidence="2">Uncharacterized protein</fullName>
    </submittedName>
</protein>
<reference evidence="2 3" key="1">
    <citation type="submission" date="2019-03" db="EMBL/GenBank/DDBJ databases">
        <title>Genomic Encyclopedia of Type Strains, Phase IV (KMG-IV): sequencing the most valuable type-strain genomes for metagenomic binning, comparative biology and taxonomic classification.</title>
        <authorList>
            <person name="Goeker M."/>
        </authorList>
    </citation>
    <scope>NUCLEOTIDE SEQUENCE [LARGE SCALE GENOMIC DNA]</scope>
    <source>
        <strain evidence="2 3">DSM 21667</strain>
    </source>
</reference>
<sequence length="61" mass="6975">MESFSIHHLFVLLVMLIMALTPLAVVGFVVWYVRRNQQSLPASTARDVRIPTAMRKRPRGP</sequence>
<evidence type="ECO:0000256" key="1">
    <source>
        <dbReference type="SAM" id="Phobius"/>
    </source>
</evidence>
<organism evidence="2 3">
    <name type="scientific">Tahibacter aquaticus</name>
    <dbReference type="NCBI Taxonomy" id="520092"/>
    <lineage>
        <taxon>Bacteria</taxon>
        <taxon>Pseudomonadati</taxon>
        <taxon>Pseudomonadota</taxon>
        <taxon>Gammaproteobacteria</taxon>
        <taxon>Lysobacterales</taxon>
        <taxon>Rhodanobacteraceae</taxon>
        <taxon>Tahibacter</taxon>
    </lineage>
</organism>
<evidence type="ECO:0000313" key="2">
    <source>
        <dbReference type="EMBL" id="TDR44020.1"/>
    </source>
</evidence>
<proteinExistence type="predicted"/>
<keyword evidence="1" id="KW-1133">Transmembrane helix</keyword>
<name>A0A4V3DMD1_9GAMM</name>
<comment type="caution">
    <text evidence="2">The sequence shown here is derived from an EMBL/GenBank/DDBJ whole genome shotgun (WGS) entry which is preliminary data.</text>
</comment>
<dbReference type="EMBL" id="SNZH01000006">
    <property type="protein sequence ID" value="TDR44020.1"/>
    <property type="molecule type" value="Genomic_DNA"/>
</dbReference>
<evidence type="ECO:0000313" key="3">
    <source>
        <dbReference type="Proteomes" id="UP000295293"/>
    </source>
</evidence>
<dbReference type="AlphaFoldDB" id="A0A4V3DMD1"/>
<keyword evidence="3" id="KW-1185">Reference proteome</keyword>
<keyword evidence="1" id="KW-0472">Membrane</keyword>
<dbReference type="Proteomes" id="UP000295293">
    <property type="component" value="Unassembled WGS sequence"/>
</dbReference>
<feature type="transmembrane region" description="Helical" evidence="1">
    <location>
        <begin position="6"/>
        <end position="33"/>
    </location>
</feature>
<dbReference type="RefSeq" id="WP_133818763.1">
    <property type="nucleotide sequence ID" value="NZ_SNZH01000006.1"/>
</dbReference>
<accession>A0A4V3DMD1</accession>